<protein>
    <submittedName>
        <fullName evidence="3">Uncharacterized protein</fullName>
    </submittedName>
</protein>
<evidence type="ECO:0000256" key="2">
    <source>
        <dbReference type="SAM" id="MobiDB-lite"/>
    </source>
</evidence>
<evidence type="ECO:0000256" key="1">
    <source>
        <dbReference type="SAM" id="Coils"/>
    </source>
</evidence>
<dbReference type="AlphaFoldDB" id="A0ABD3IJ10"/>
<dbReference type="Proteomes" id="UP001633002">
    <property type="component" value="Unassembled WGS sequence"/>
</dbReference>
<feature type="region of interest" description="Disordered" evidence="2">
    <location>
        <begin position="76"/>
        <end position="175"/>
    </location>
</feature>
<feature type="coiled-coil region" evidence="1">
    <location>
        <begin position="291"/>
        <end position="322"/>
    </location>
</feature>
<gene>
    <name evidence="3" type="ORF">R1sor_020546</name>
</gene>
<feature type="region of interest" description="Disordered" evidence="2">
    <location>
        <begin position="1"/>
        <end position="57"/>
    </location>
</feature>
<evidence type="ECO:0000313" key="4">
    <source>
        <dbReference type="Proteomes" id="UP001633002"/>
    </source>
</evidence>
<keyword evidence="1" id="KW-0175">Coiled coil</keyword>
<comment type="caution">
    <text evidence="3">The sequence shown here is derived from an EMBL/GenBank/DDBJ whole genome shotgun (WGS) entry which is preliminary data.</text>
</comment>
<proteinExistence type="predicted"/>
<evidence type="ECO:0000313" key="3">
    <source>
        <dbReference type="EMBL" id="KAL3702524.1"/>
    </source>
</evidence>
<organism evidence="3 4">
    <name type="scientific">Riccia sorocarpa</name>
    <dbReference type="NCBI Taxonomy" id="122646"/>
    <lineage>
        <taxon>Eukaryota</taxon>
        <taxon>Viridiplantae</taxon>
        <taxon>Streptophyta</taxon>
        <taxon>Embryophyta</taxon>
        <taxon>Marchantiophyta</taxon>
        <taxon>Marchantiopsida</taxon>
        <taxon>Marchantiidae</taxon>
        <taxon>Marchantiales</taxon>
        <taxon>Ricciaceae</taxon>
        <taxon>Riccia</taxon>
    </lineage>
</organism>
<feature type="compositionally biased region" description="Low complexity" evidence="2">
    <location>
        <begin position="76"/>
        <end position="87"/>
    </location>
</feature>
<reference evidence="3 4" key="1">
    <citation type="submission" date="2024-09" db="EMBL/GenBank/DDBJ databases">
        <title>Chromosome-scale assembly of Riccia sorocarpa.</title>
        <authorList>
            <person name="Paukszto L."/>
        </authorList>
    </citation>
    <scope>NUCLEOTIDE SEQUENCE [LARGE SCALE GENOMIC DNA]</scope>
    <source>
        <strain evidence="3">LP-2024</strain>
        <tissue evidence="3">Aerial parts of the thallus</tissue>
    </source>
</reference>
<sequence length="414" mass="44884">MTGKKKKKKGGDKVLKDQASTSAVKEQVPAASTQDFNQGSDAESALNIKSESEARTSPKLFEIVEPFLSLAVRPASPVSSVPQPVSAEYSAESHQNVTSPIKTPASCPGGGENQAGPSFVFSAGQNSSTSRVAGPPATPLFSTQSPESTKANNARNSRQCARRREGKCPPSERFGKTCRSRQQILQLAAQEVAFGQGRDPLSLIVAYEESGLRKTVRVPEGCTSESIVDSTLRQAVAGTALECADWQRALNHPKEDKYFAYSTAPEGLTVAKFRENKGKILVTPLSAGSGLLKLKEEAERKKNEAECKLDKVEEYLRRLQLENKNPMPGAELSGEKVAPCCHCEGMKTHIQELLQILTQPNERGKRKWKSRTVKEGGDQMAEITLAGRNMKEVPEIIRYAAVIELTGALPASFL</sequence>
<name>A0ABD3IJ10_9MARC</name>
<feature type="compositionally biased region" description="Basic residues" evidence="2">
    <location>
        <begin position="1"/>
        <end position="10"/>
    </location>
</feature>
<feature type="compositionally biased region" description="Polar residues" evidence="2">
    <location>
        <begin position="140"/>
        <end position="159"/>
    </location>
</feature>
<keyword evidence="4" id="KW-1185">Reference proteome</keyword>
<dbReference type="EMBL" id="JBJQOH010000001">
    <property type="protein sequence ID" value="KAL3702524.1"/>
    <property type="molecule type" value="Genomic_DNA"/>
</dbReference>
<feature type="compositionally biased region" description="Polar residues" evidence="2">
    <location>
        <begin position="92"/>
        <end position="101"/>
    </location>
</feature>
<feature type="compositionally biased region" description="Polar residues" evidence="2">
    <location>
        <begin position="18"/>
        <end position="41"/>
    </location>
</feature>
<accession>A0ABD3IJ10</accession>